<accession>A0ABN8ZCE8</accession>
<dbReference type="EMBL" id="OX459966">
    <property type="protein sequence ID" value="CAI9171475.1"/>
    <property type="molecule type" value="Genomic_DNA"/>
</dbReference>
<protein>
    <recommendedName>
        <fullName evidence="4">Collagen alpha-1(I) chain-like</fullName>
    </recommendedName>
</protein>
<organism evidence="2 3">
    <name type="scientific">Rangifer tarandus platyrhynchus</name>
    <name type="common">Svalbard reindeer</name>
    <dbReference type="NCBI Taxonomy" id="3082113"/>
    <lineage>
        <taxon>Eukaryota</taxon>
        <taxon>Metazoa</taxon>
        <taxon>Chordata</taxon>
        <taxon>Craniata</taxon>
        <taxon>Vertebrata</taxon>
        <taxon>Euteleostomi</taxon>
        <taxon>Mammalia</taxon>
        <taxon>Eutheria</taxon>
        <taxon>Laurasiatheria</taxon>
        <taxon>Artiodactyla</taxon>
        <taxon>Ruminantia</taxon>
        <taxon>Pecora</taxon>
        <taxon>Cervidae</taxon>
        <taxon>Odocoileinae</taxon>
        <taxon>Rangifer</taxon>
    </lineage>
</organism>
<proteinExistence type="predicted"/>
<feature type="compositionally biased region" description="Gly residues" evidence="1">
    <location>
        <begin position="66"/>
        <end position="92"/>
    </location>
</feature>
<evidence type="ECO:0000313" key="2">
    <source>
        <dbReference type="EMBL" id="CAI9171475.1"/>
    </source>
</evidence>
<dbReference type="Proteomes" id="UP001176941">
    <property type="component" value="Chromosome 30"/>
</dbReference>
<feature type="compositionally biased region" description="Basic and acidic residues" evidence="1">
    <location>
        <begin position="147"/>
        <end position="156"/>
    </location>
</feature>
<evidence type="ECO:0000313" key="3">
    <source>
        <dbReference type="Proteomes" id="UP001176941"/>
    </source>
</evidence>
<feature type="compositionally biased region" description="Basic and acidic residues" evidence="1">
    <location>
        <begin position="111"/>
        <end position="121"/>
    </location>
</feature>
<feature type="region of interest" description="Disordered" evidence="1">
    <location>
        <begin position="49"/>
        <end position="190"/>
    </location>
</feature>
<evidence type="ECO:0008006" key="4">
    <source>
        <dbReference type="Google" id="ProtNLM"/>
    </source>
</evidence>
<sequence>MVCRRAGKQLWLGKCVGLRVQRGSAGSAFSRSQHLCRRPAFEGDAQEVLLRGAGPPPPSSAPQEGLLGGWGRPAAGAGGGGETAGGPKGAGGVQSVEAPGKESRQLAWPHRSGDSERESARGSDAGSKGLPKTGKGVLDTPSGKPKGQNERGEDAGVRQTPGLTTASRGPGRTEANSPDSCSPREEAPGLITGAKGVSRCTGLPVLSASDFPGAPAGKDPLVPARVREGLTAPDVMGISRTSRGACQVSFPVITAACRRQNEQPALGRSEALLCQATRLESSRGSCSSSGTPLTKTEARALGWLRMTALPGNSYHPRFRMAPFLPPLGPCEASQNHHAVVVKAVCADFPHACFHSSTRGLCLRFL</sequence>
<reference evidence="2" key="1">
    <citation type="submission" date="2023-04" db="EMBL/GenBank/DDBJ databases">
        <authorList>
            <consortium name="ELIXIR-Norway"/>
        </authorList>
    </citation>
    <scope>NUCLEOTIDE SEQUENCE [LARGE SCALE GENOMIC DNA]</scope>
</reference>
<name>A0ABN8ZCE8_RANTA</name>
<evidence type="ECO:0000256" key="1">
    <source>
        <dbReference type="SAM" id="MobiDB-lite"/>
    </source>
</evidence>
<gene>
    <name evidence="2" type="ORF">MRATA1EN1_LOCUS20437</name>
</gene>
<keyword evidence="3" id="KW-1185">Reference proteome</keyword>